<keyword evidence="3" id="KW-1185">Reference proteome</keyword>
<name>A0ABR1VMA6_9PEZI</name>
<dbReference type="GeneID" id="92048561"/>
<comment type="caution">
    <text evidence="2">The sequence shown here is derived from an EMBL/GenBank/DDBJ whole genome shotgun (WGS) entry which is preliminary data.</text>
</comment>
<protein>
    <recommendedName>
        <fullName evidence="1">2EXR domain-containing protein</fullName>
    </recommendedName>
</protein>
<evidence type="ECO:0000313" key="2">
    <source>
        <dbReference type="EMBL" id="KAK8070983.1"/>
    </source>
</evidence>
<dbReference type="PANTHER" id="PTHR35910:SF1">
    <property type="entry name" value="2EXR DOMAIN-CONTAINING PROTEIN"/>
    <property type="match status" value="1"/>
</dbReference>
<proteinExistence type="predicted"/>
<dbReference type="InterPro" id="IPR045518">
    <property type="entry name" value="2EXR"/>
</dbReference>
<organism evidence="2 3">
    <name type="scientific">Apiospora hydei</name>
    <dbReference type="NCBI Taxonomy" id="1337664"/>
    <lineage>
        <taxon>Eukaryota</taxon>
        <taxon>Fungi</taxon>
        <taxon>Dikarya</taxon>
        <taxon>Ascomycota</taxon>
        <taxon>Pezizomycotina</taxon>
        <taxon>Sordariomycetes</taxon>
        <taxon>Xylariomycetidae</taxon>
        <taxon>Amphisphaeriales</taxon>
        <taxon>Apiosporaceae</taxon>
        <taxon>Apiospora</taxon>
    </lineage>
</organism>
<evidence type="ECO:0000259" key="1">
    <source>
        <dbReference type="Pfam" id="PF20150"/>
    </source>
</evidence>
<dbReference type="RefSeq" id="XP_066664791.1">
    <property type="nucleotide sequence ID" value="XM_066815501.1"/>
</dbReference>
<dbReference type="PANTHER" id="PTHR35910">
    <property type="entry name" value="2EXR DOMAIN-CONTAINING PROTEIN"/>
    <property type="match status" value="1"/>
</dbReference>
<feature type="domain" description="2EXR" evidence="1">
    <location>
        <begin position="133"/>
        <end position="273"/>
    </location>
</feature>
<dbReference type="EMBL" id="JAQQWN010000008">
    <property type="protein sequence ID" value="KAK8070983.1"/>
    <property type="molecule type" value="Genomic_DNA"/>
</dbReference>
<evidence type="ECO:0000313" key="3">
    <source>
        <dbReference type="Proteomes" id="UP001433268"/>
    </source>
</evidence>
<gene>
    <name evidence="2" type="ORF">PG997_011186</name>
</gene>
<reference evidence="2 3" key="1">
    <citation type="submission" date="2023-01" db="EMBL/GenBank/DDBJ databases">
        <title>Analysis of 21 Apiospora genomes using comparative genomics revels a genus with tremendous synthesis potential of carbohydrate active enzymes and secondary metabolites.</title>
        <authorList>
            <person name="Sorensen T."/>
        </authorList>
    </citation>
    <scope>NUCLEOTIDE SEQUENCE [LARGE SCALE GENOMIC DNA]</scope>
    <source>
        <strain evidence="2 3">CBS 114990</strain>
    </source>
</reference>
<accession>A0ABR1VMA6</accession>
<dbReference type="Proteomes" id="UP001433268">
    <property type="component" value="Unassembled WGS sequence"/>
</dbReference>
<dbReference type="Pfam" id="PF20150">
    <property type="entry name" value="2EXR"/>
    <property type="match status" value="1"/>
</dbReference>
<sequence>MKFQVPDDTDSDMKDAPRYFDTISIVPTKRKHSDAFYNTDWVPQKRRIVIPEEPLLLRKRLGKRRRAVDFEDESNSVKRRQLLEAAHSSGLVIGGRLVIPPQAGPWLLDGQAGDVSVEDLADMVGGLKIEKTFPQFSRLLPELRRLVWQHTWEHRVVTISRRIVAFRHGFPDSVRCEFPHLEAEVHDQTRRYKTLLMGLNWGVAGPSSRRRNMLALVAHGKRFVTSTTTDSKPPVSLFVNFESRHETLLHFQTAFALGKNEAKIYFNPSLDSLKLPRHHPLGMCFETNDLQKLTSITVPELFPALPNFRNTAGPWDFHSYPAVRNAQIPPVSDGTVAYYPEFDRAWQLLRWRFPNLREINLDPVSDCKLHDSAPGRLGLRPQDIHGSPDPRLVDRYCLSCHNLQTGVARRFRQIGTNTSYLECIFDAYGFFGPRITNARRLSSGQ</sequence>